<evidence type="ECO:0000313" key="3">
    <source>
        <dbReference type="Proteomes" id="UP001327560"/>
    </source>
</evidence>
<evidence type="ECO:0000313" key="2">
    <source>
        <dbReference type="EMBL" id="WOL00607.1"/>
    </source>
</evidence>
<organism evidence="2 3">
    <name type="scientific">Canna indica</name>
    <name type="common">Indian-shot</name>
    <dbReference type="NCBI Taxonomy" id="4628"/>
    <lineage>
        <taxon>Eukaryota</taxon>
        <taxon>Viridiplantae</taxon>
        <taxon>Streptophyta</taxon>
        <taxon>Embryophyta</taxon>
        <taxon>Tracheophyta</taxon>
        <taxon>Spermatophyta</taxon>
        <taxon>Magnoliopsida</taxon>
        <taxon>Liliopsida</taxon>
        <taxon>Zingiberales</taxon>
        <taxon>Cannaceae</taxon>
        <taxon>Canna</taxon>
    </lineage>
</organism>
<protein>
    <submittedName>
        <fullName evidence="2">Uncharacterized protein</fullName>
    </submittedName>
</protein>
<feature type="region of interest" description="Disordered" evidence="1">
    <location>
        <begin position="1"/>
        <end position="45"/>
    </location>
</feature>
<reference evidence="2 3" key="1">
    <citation type="submission" date="2023-10" db="EMBL/GenBank/DDBJ databases">
        <title>Chromosome-scale genome assembly provides insights into flower coloration mechanisms of Canna indica.</title>
        <authorList>
            <person name="Li C."/>
        </authorList>
    </citation>
    <scope>NUCLEOTIDE SEQUENCE [LARGE SCALE GENOMIC DNA]</scope>
    <source>
        <tissue evidence="2">Flower</tissue>
    </source>
</reference>
<gene>
    <name evidence="2" type="ORF">Cni_G09321</name>
</gene>
<dbReference type="EMBL" id="CP136892">
    <property type="protein sequence ID" value="WOL00607.1"/>
    <property type="molecule type" value="Genomic_DNA"/>
</dbReference>
<feature type="compositionally biased region" description="Polar residues" evidence="1">
    <location>
        <begin position="110"/>
        <end position="130"/>
    </location>
</feature>
<evidence type="ECO:0000256" key="1">
    <source>
        <dbReference type="SAM" id="MobiDB-lite"/>
    </source>
</evidence>
<dbReference type="AlphaFoldDB" id="A0AAQ3K2A3"/>
<sequence>MKRSVTLSARHAHQLRRARRRHALDRRPHGLPRLLRRPTESGVSSIKAQVREKELFGMLGLLEADFTPLFSFSASSSSSSDKEFSPAAAAAEALRSKRRPVVHIIRGQKKTSSTESRIQALSQLSKQKSN</sequence>
<dbReference type="Proteomes" id="UP001327560">
    <property type="component" value="Chromosome 3"/>
</dbReference>
<name>A0AAQ3K2A3_9LILI</name>
<accession>A0AAQ3K2A3</accession>
<keyword evidence="3" id="KW-1185">Reference proteome</keyword>
<proteinExistence type="predicted"/>
<feature type="compositionally biased region" description="Basic residues" evidence="1">
    <location>
        <begin position="10"/>
        <end position="24"/>
    </location>
</feature>
<feature type="region of interest" description="Disordered" evidence="1">
    <location>
        <begin position="101"/>
        <end position="130"/>
    </location>
</feature>